<evidence type="ECO:0000313" key="1">
    <source>
        <dbReference type="EMBL" id="PJJ80103.1"/>
    </source>
</evidence>
<keyword evidence="2" id="KW-1185">Reference proteome</keyword>
<gene>
    <name evidence="1" type="ORF">CLV57_3247</name>
</gene>
<dbReference type="RefSeq" id="WP_100342398.1">
    <property type="nucleotide sequence ID" value="NZ_PGFJ01000002.1"/>
</dbReference>
<protein>
    <recommendedName>
        <fullName evidence="3">Lipocalin-like protein</fullName>
    </recommendedName>
</protein>
<dbReference type="EMBL" id="PGFJ01000002">
    <property type="protein sequence ID" value="PJJ80103.1"/>
    <property type="molecule type" value="Genomic_DNA"/>
</dbReference>
<proteinExistence type="predicted"/>
<reference evidence="1 2" key="1">
    <citation type="submission" date="2017-11" db="EMBL/GenBank/DDBJ databases">
        <title>Genomic Encyclopedia of Archaeal and Bacterial Type Strains, Phase II (KMG-II): From Individual Species to Whole Genera.</title>
        <authorList>
            <person name="Goeker M."/>
        </authorList>
    </citation>
    <scope>NUCLEOTIDE SEQUENCE [LARGE SCALE GENOMIC DNA]</scope>
    <source>
        <strain evidence="1 2">DSM 28175</strain>
    </source>
</reference>
<sequence>MKKILQILLLLIVTCSSCKKTDEKKENLLLGKWYAKKIVLLEPVEQTIVPTAADGWIEFKENGEFIEADSPTRTKYWTYNAVDLYLMVNDIKIMVNKLTKDELYLLHTEINTNTGAKSKFEIQYGR</sequence>
<evidence type="ECO:0008006" key="3">
    <source>
        <dbReference type="Google" id="ProtNLM"/>
    </source>
</evidence>
<comment type="caution">
    <text evidence="1">The sequence shown here is derived from an EMBL/GenBank/DDBJ whole genome shotgun (WGS) entry which is preliminary data.</text>
</comment>
<organism evidence="1 2">
    <name type="scientific">Mucilaginibacter auburnensis</name>
    <dbReference type="NCBI Taxonomy" id="1457233"/>
    <lineage>
        <taxon>Bacteria</taxon>
        <taxon>Pseudomonadati</taxon>
        <taxon>Bacteroidota</taxon>
        <taxon>Sphingobacteriia</taxon>
        <taxon>Sphingobacteriales</taxon>
        <taxon>Sphingobacteriaceae</taxon>
        <taxon>Mucilaginibacter</taxon>
    </lineage>
</organism>
<name>A0A2H9VP69_9SPHI</name>
<dbReference type="Proteomes" id="UP000242687">
    <property type="component" value="Unassembled WGS sequence"/>
</dbReference>
<dbReference type="AlphaFoldDB" id="A0A2H9VP69"/>
<evidence type="ECO:0000313" key="2">
    <source>
        <dbReference type="Proteomes" id="UP000242687"/>
    </source>
</evidence>
<accession>A0A2H9VP69</accession>